<dbReference type="SUPFAM" id="SSF53850">
    <property type="entry name" value="Periplasmic binding protein-like II"/>
    <property type="match status" value="1"/>
</dbReference>
<evidence type="ECO:0000313" key="10">
    <source>
        <dbReference type="EMBL" id="AQQ14260.1"/>
    </source>
</evidence>
<accession>A0A1Q2HTW7</accession>
<evidence type="ECO:0000259" key="8">
    <source>
        <dbReference type="Pfam" id="PF01379"/>
    </source>
</evidence>
<dbReference type="AlphaFoldDB" id="A0A1Q2HTW7"/>
<dbReference type="GO" id="GO:0005737">
    <property type="term" value="C:cytoplasm"/>
    <property type="evidence" value="ECO:0007669"/>
    <property type="project" value="UniProtKB-UniRule"/>
</dbReference>
<dbReference type="NCBIfam" id="TIGR00212">
    <property type="entry name" value="hemC"/>
    <property type="match status" value="1"/>
</dbReference>
<dbReference type="PIRSF" id="PIRSF001438">
    <property type="entry name" value="4pyrrol_synth_OHMeBilane_synth"/>
    <property type="match status" value="1"/>
</dbReference>
<comment type="catalytic activity">
    <reaction evidence="6 7">
        <text>4 porphobilinogen + H2O = hydroxymethylbilane + 4 NH4(+)</text>
        <dbReference type="Rhea" id="RHEA:13185"/>
        <dbReference type="ChEBI" id="CHEBI:15377"/>
        <dbReference type="ChEBI" id="CHEBI:28938"/>
        <dbReference type="ChEBI" id="CHEBI:57845"/>
        <dbReference type="ChEBI" id="CHEBI:58126"/>
        <dbReference type="EC" id="2.5.1.61"/>
    </reaction>
</comment>
<dbReference type="SUPFAM" id="SSF54782">
    <property type="entry name" value="Porphobilinogen deaminase (hydroxymethylbilane synthase), C-terminal domain"/>
    <property type="match status" value="1"/>
</dbReference>
<dbReference type="InterPro" id="IPR022418">
    <property type="entry name" value="Porphobilinogen_deaminase_C"/>
</dbReference>
<comment type="subunit">
    <text evidence="3 7">Monomer.</text>
</comment>
<evidence type="ECO:0000256" key="1">
    <source>
        <dbReference type="ARBA" id="ARBA00002869"/>
    </source>
</evidence>
<gene>
    <name evidence="7 10" type="primary">hemC</name>
    <name evidence="10" type="ORF">CGLAU_01345</name>
</gene>
<evidence type="ECO:0000256" key="5">
    <source>
        <dbReference type="ARBA" id="ARBA00023244"/>
    </source>
</evidence>
<protein>
    <recommendedName>
        <fullName evidence="7">Porphobilinogen deaminase</fullName>
        <shortName evidence="7">PBG</shortName>
        <ecNumber evidence="7">2.5.1.61</ecNumber>
    </recommendedName>
    <alternativeName>
        <fullName evidence="7">Hydroxymethylbilane synthase</fullName>
        <shortName evidence="7">HMBS</shortName>
    </alternativeName>
    <alternativeName>
        <fullName evidence="7">Pre-uroporphyrinogen synthase</fullName>
    </alternativeName>
</protein>
<evidence type="ECO:0000256" key="2">
    <source>
        <dbReference type="ARBA" id="ARBA00005638"/>
    </source>
</evidence>
<dbReference type="PANTHER" id="PTHR11557">
    <property type="entry name" value="PORPHOBILINOGEN DEAMINASE"/>
    <property type="match status" value="1"/>
</dbReference>
<evidence type="ECO:0000313" key="11">
    <source>
        <dbReference type="Proteomes" id="UP000217209"/>
    </source>
</evidence>
<dbReference type="Pfam" id="PF01379">
    <property type="entry name" value="Porphobil_deam"/>
    <property type="match status" value="1"/>
</dbReference>
<dbReference type="GO" id="GO:0006782">
    <property type="term" value="P:protoporphyrinogen IX biosynthetic process"/>
    <property type="evidence" value="ECO:0007669"/>
    <property type="project" value="UniProtKB-UniRule"/>
</dbReference>
<dbReference type="InterPro" id="IPR000860">
    <property type="entry name" value="HemC"/>
</dbReference>
<dbReference type="PRINTS" id="PR00151">
    <property type="entry name" value="PORPHBDMNASE"/>
</dbReference>
<evidence type="ECO:0000256" key="7">
    <source>
        <dbReference type="HAMAP-Rule" id="MF_00260"/>
    </source>
</evidence>
<dbReference type="InterPro" id="IPR022417">
    <property type="entry name" value="Porphobilin_deaminase_N"/>
</dbReference>
<feature type="domain" description="Porphobilinogen deaminase C-terminal" evidence="9">
    <location>
        <begin position="218"/>
        <end position="287"/>
    </location>
</feature>
<dbReference type="FunFam" id="3.40.190.10:FF:000005">
    <property type="entry name" value="Porphobilinogen deaminase"/>
    <property type="match status" value="1"/>
</dbReference>
<keyword evidence="4 7" id="KW-0808">Transferase</keyword>
<dbReference type="Pfam" id="PF03900">
    <property type="entry name" value="Porphobil_deamC"/>
    <property type="match status" value="1"/>
</dbReference>
<name>A0A1Q2HTW7_9CORY</name>
<dbReference type="Proteomes" id="UP000217209">
    <property type="component" value="Chromosome"/>
</dbReference>
<organism evidence="10 11">
    <name type="scientific">Corynebacterium glaucum</name>
    <dbReference type="NCBI Taxonomy" id="187491"/>
    <lineage>
        <taxon>Bacteria</taxon>
        <taxon>Bacillati</taxon>
        <taxon>Actinomycetota</taxon>
        <taxon>Actinomycetes</taxon>
        <taxon>Mycobacteriales</taxon>
        <taxon>Corynebacteriaceae</taxon>
        <taxon>Corynebacterium</taxon>
    </lineage>
</organism>
<dbReference type="KEGG" id="cgv:CGLAU_01345"/>
<dbReference type="EMBL" id="CP019688">
    <property type="protein sequence ID" value="AQQ14260.1"/>
    <property type="molecule type" value="Genomic_DNA"/>
</dbReference>
<reference evidence="10 11" key="1">
    <citation type="submission" date="2016-12" db="EMBL/GenBank/DDBJ databases">
        <authorList>
            <person name="Song W.-J."/>
            <person name="Kurnit D.M."/>
        </authorList>
    </citation>
    <scope>NUCLEOTIDE SEQUENCE [LARGE SCALE GENOMIC DNA]</scope>
    <source>
        <strain evidence="10 11">DSM 30827</strain>
    </source>
</reference>
<sequence>MTLRIGTRGSHLATTQSGHIQAMLIDEGFDAELHVVVTPGDRSQAPVERIGVGVFTSALRDALFDGGVDVAVHSFKDLPTADEPRAHLIVPKREDNREALIARDQLTLAELPEGAKVGTSAPRRISQLRAMRPDLDIRPLRGNIERRMNYVTTGELDAIVLAYAGLARGGYGNRATELFDPEVFMPAPAQGALAVECRSDDADTRAAVDRLIDPSATAEATAERQVLATLEAGCTAPVASYATVDTQSGQLTLHGGVFALDGSAQMVESAAGDDPVALGREVAAALLERGAAEIMR</sequence>
<dbReference type="Gene3D" id="3.30.160.40">
    <property type="entry name" value="Porphobilinogen deaminase, C-terminal domain"/>
    <property type="match status" value="1"/>
</dbReference>
<dbReference type="InterPro" id="IPR036803">
    <property type="entry name" value="Porphobilinogen_deaminase_C_sf"/>
</dbReference>
<evidence type="ECO:0000256" key="3">
    <source>
        <dbReference type="ARBA" id="ARBA00011245"/>
    </source>
</evidence>
<evidence type="ECO:0000256" key="4">
    <source>
        <dbReference type="ARBA" id="ARBA00022679"/>
    </source>
</evidence>
<evidence type="ECO:0000256" key="6">
    <source>
        <dbReference type="ARBA" id="ARBA00048169"/>
    </source>
</evidence>
<dbReference type="HAMAP" id="MF_00260">
    <property type="entry name" value="Porphobil_deam"/>
    <property type="match status" value="1"/>
</dbReference>
<dbReference type="RefSeq" id="WP_095659131.1">
    <property type="nucleotide sequence ID" value="NZ_CALTZW010000011.1"/>
</dbReference>
<feature type="modified residue" description="S-(dipyrrolylmethanemethyl)cysteine" evidence="7">
    <location>
        <position position="234"/>
    </location>
</feature>
<comment type="function">
    <text evidence="1 7">Tetrapolymerization of the monopyrrole PBG into the hydroxymethylbilane pre-uroporphyrinogen in several discrete steps.</text>
</comment>
<dbReference type="OrthoDB" id="9810298at2"/>
<feature type="domain" description="Porphobilinogen deaminase N-terminal" evidence="8">
    <location>
        <begin position="3"/>
        <end position="205"/>
    </location>
</feature>
<dbReference type="Gene3D" id="3.40.190.10">
    <property type="entry name" value="Periplasmic binding protein-like II"/>
    <property type="match status" value="2"/>
</dbReference>
<dbReference type="EC" id="2.5.1.61" evidence="7"/>
<dbReference type="PROSITE" id="PS00533">
    <property type="entry name" value="PORPHOBILINOGEN_DEAM"/>
    <property type="match status" value="1"/>
</dbReference>
<keyword evidence="5 7" id="KW-0627">Porphyrin biosynthesis</keyword>
<comment type="cofactor">
    <cofactor evidence="7">
        <name>dipyrromethane</name>
        <dbReference type="ChEBI" id="CHEBI:60342"/>
    </cofactor>
    <text evidence="7">Binds 1 dipyrromethane group covalently.</text>
</comment>
<comment type="similarity">
    <text evidence="2 7">Belongs to the HMBS family.</text>
</comment>
<proteinExistence type="inferred from homology"/>
<dbReference type="PANTHER" id="PTHR11557:SF0">
    <property type="entry name" value="PORPHOBILINOGEN DEAMINASE"/>
    <property type="match status" value="1"/>
</dbReference>
<comment type="miscellaneous">
    <text evidence="7">The porphobilinogen subunits are added to the dipyrromethane group.</text>
</comment>
<dbReference type="GO" id="GO:0004418">
    <property type="term" value="F:hydroxymethylbilane synthase activity"/>
    <property type="evidence" value="ECO:0007669"/>
    <property type="project" value="UniProtKB-UniRule"/>
</dbReference>
<dbReference type="InterPro" id="IPR022419">
    <property type="entry name" value="Porphobilin_deaminase_cofac_BS"/>
</dbReference>
<evidence type="ECO:0000259" key="9">
    <source>
        <dbReference type="Pfam" id="PF03900"/>
    </source>
</evidence>
<keyword evidence="11" id="KW-1185">Reference proteome</keyword>